<evidence type="ECO:0000256" key="1">
    <source>
        <dbReference type="ARBA" id="ARBA00004141"/>
    </source>
</evidence>
<dbReference type="GO" id="GO:0022857">
    <property type="term" value="F:transmembrane transporter activity"/>
    <property type="evidence" value="ECO:0007669"/>
    <property type="project" value="TreeGrafter"/>
</dbReference>
<dbReference type="HOGENOM" id="CLU_008455_13_5_1"/>
<keyword evidence="4 5" id="KW-0472">Membrane</keyword>
<dbReference type="OrthoDB" id="5215911at2759"/>
<evidence type="ECO:0000256" key="2">
    <source>
        <dbReference type="ARBA" id="ARBA00022692"/>
    </source>
</evidence>
<keyword evidence="3 5" id="KW-1133">Transmembrane helix</keyword>
<evidence type="ECO:0008006" key="8">
    <source>
        <dbReference type="Google" id="ProtNLM"/>
    </source>
</evidence>
<evidence type="ECO:0000256" key="4">
    <source>
        <dbReference type="ARBA" id="ARBA00023136"/>
    </source>
</evidence>
<evidence type="ECO:0000256" key="5">
    <source>
        <dbReference type="SAM" id="Phobius"/>
    </source>
</evidence>
<feature type="transmembrane region" description="Helical" evidence="5">
    <location>
        <begin position="26"/>
        <end position="47"/>
    </location>
</feature>
<dbReference type="PANTHER" id="PTHR23502">
    <property type="entry name" value="MAJOR FACILITATOR SUPERFAMILY"/>
    <property type="match status" value="1"/>
</dbReference>
<sequence>MWGGFVSDWCILYFSRRNKGILEPKFRLWTMVIPAIVNTAGLLMQGLGALSGVMWIMPAGFGMVFIAFGIGSGAAIAITYAIDCYPKMASEALVFMLFLRSFIGSGFTFAIQPWLQHDGLQNTTIIMSLICFVSNISFLLFTWKGKAFREWTAVRYLEAQEKQLRV</sequence>
<feature type="transmembrane region" description="Helical" evidence="5">
    <location>
        <begin position="92"/>
        <end position="111"/>
    </location>
</feature>
<dbReference type="GO" id="GO:0000324">
    <property type="term" value="C:fungal-type vacuole"/>
    <property type="evidence" value="ECO:0007669"/>
    <property type="project" value="TreeGrafter"/>
</dbReference>
<proteinExistence type="predicted"/>
<dbReference type="SUPFAM" id="SSF103473">
    <property type="entry name" value="MFS general substrate transporter"/>
    <property type="match status" value="1"/>
</dbReference>
<feature type="transmembrane region" description="Helical" evidence="5">
    <location>
        <begin position="123"/>
        <end position="143"/>
    </location>
</feature>
<feature type="transmembrane region" description="Helical" evidence="5">
    <location>
        <begin position="53"/>
        <end position="80"/>
    </location>
</feature>
<organism evidence="6 7">
    <name type="scientific">Trichophyton soudanense CBS 452.61</name>
    <dbReference type="NCBI Taxonomy" id="1215331"/>
    <lineage>
        <taxon>Eukaryota</taxon>
        <taxon>Fungi</taxon>
        <taxon>Dikarya</taxon>
        <taxon>Ascomycota</taxon>
        <taxon>Pezizomycotina</taxon>
        <taxon>Eurotiomycetes</taxon>
        <taxon>Eurotiomycetidae</taxon>
        <taxon>Onygenales</taxon>
        <taxon>Arthrodermataceae</taxon>
        <taxon>Trichophyton</taxon>
    </lineage>
</organism>
<evidence type="ECO:0000313" key="6">
    <source>
        <dbReference type="EMBL" id="EZF77606.1"/>
    </source>
</evidence>
<accession>A0A022Y544</accession>
<protein>
    <recommendedName>
        <fullName evidence="8">Major facilitator superfamily (MFS) profile domain-containing protein</fullName>
    </recommendedName>
</protein>
<dbReference type="InterPro" id="IPR036259">
    <property type="entry name" value="MFS_trans_sf"/>
</dbReference>
<name>A0A022Y544_TRISD</name>
<keyword evidence="2 5" id="KW-0812">Transmembrane</keyword>
<dbReference type="GO" id="GO:0005886">
    <property type="term" value="C:plasma membrane"/>
    <property type="evidence" value="ECO:0007669"/>
    <property type="project" value="TreeGrafter"/>
</dbReference>
<reference evidence="6 7" key="1">
    <citation type="submission" date="2014-02" db="EMBL/GenBank/DDBJ databases">
        <title>The Genome Sequence of Trichophyton rubrum (morphotype soudanense) CBS 452.61.</title>
        <authorList>
            <consortium name="The Broad Institute Genomics Platform"/>
            <person name="Cuomo C.A."/>
            <person name="White T.C."/>
            <person name="Graser Y."/>
            <person name="Martinez-Rossi N."/>
            <person name="Heitman J."/>
            <person name="Young S.K."/>
            <person name="Zeng Q."/>
            <person name="Gargeya S."/>
            <person name="Abouelleil A."/>
            <person name="Alvarado L."/>
            <person name="Chapman S.B."/>
            <person name="Gainer-Dewar J."/>
            <person name="Goldberg J."/>
            <person name="Griggs A."/>
            <person name="Gujja S."/>
            <person name="Hansen M."/>
            <person name="Howarth C."/>
            <person name="Imamovic A."/>
            <person name="Larimer J."/>
            <person name="Martinez D."/>
            <person name="Murphy C."/>
            <person name="Pearson M.D."/>
            <person name="Persinoti G."/>
            <person name="Poon T."/>
            <person name="Priest M."/>
            <person name="Roberts A.D."/>
            <person name="Saif S."/>
            <person name="Shea T.D."/>
            <person name="Sykes S.N."/>
            <person name="Wortman J."/>
            <person name="Nusbaum C."/>
            <person name="Birren B."/>
        </authorList>
    </citation>
    <scope>NUCLEOTIDE SEQUENCE [LARGE SCALE GENOMIC DNA]</scope>
    <source>
        <strain evidence="6 7">CBS 452.61</strain>
    </source>
</reference>
<evidence type="ECO:0000313" key="7">
    <source>
        <dbReference type="Proteomes" id="UP000023623"/>
    </source>
</evidence>
<dbReference type="Proteomes" id="UP000023623">
    <property type="component" value="Unassembled WGS sequence"/>
</dbReference>
<comment type="subcellular location">
    <subcellularLocation>
        <location evidence="1">Membrane</location>
        <topology evidence="1">Multi-pass membrane protein</topology>
    </subcellularLocation>
</comment>
<dbReference type="AlphaFoldDB" id="A0A022Y544"/>
<evidence type="ECO:0000256" key="3">
    <source>
        <dbReference type="ARBA" id="ARBA00022989"/>
    </source>
</evidence>
<dbReference type="EMBL" id="KK208743">
    <property type="protein sequence ID" value="EZF77606.1"/>
    <property type="molecule type" value="Genomic_DNA"/>
</dbReference>
<keyword evidence="7" id="KW-1185">Reference proteome</keyword>
<gene>
    <name evidence="6" type="ORF">H105_01243</name>
</gene>
<dbReference type="PANTHER" id="PTHR23502:SF34">
    <property type="entry name" value="PROTEIN HOL1"/>
    <property type="match status" value="1"/>
</dbReference>